<dbReference type="CDD" id="cd03674">
    <property type="entry name" value="NUDIX_Hydrolase"/>
    <property type="match status" value="1"/>
</dbReference>
<accession>A0A6J5YEP5</accession>
<dbReference type="PANTHER" id="PTHR43046">
    <property type="entry name" value="GDP-MANNOSE MANNOSYL HYDROLASE"/>
    <property type="match status" value="1"/>
</dbReference>
<reference evidence="4" key="1">
    <citation type="submission" date="2020-05" db="EMBL/GenBank/DDBJ databases">
        <authorList>
            <person name="Chiriac C."/>
            <person name="Salcher M."/>
            <person name="Ghai R."/>
            <person name="Kavagutti S V."/>
        </authorList>
    </citation>
    <scope>NUCLEOTIDE SEQUENCE</scope>
</reference>
<dbReference type="GO" id="GO:0016787">
    <property type="term" value="F:hydrolase activity"/>
    <property type="evidence" value="ECO:0007669"/>
    <property type="project" value="UniProtKB-KW"/>
</dbReference>
<protein>
    <submittedName>
        <fullName evidence="4">Unannotated protein</fullName>
    </submittedName>
</protein>
<dbReference type="Pfam" id="PF00293">
    <property type="entry name" value="NUDIX"/>
    <property type="match status" value="1"/>
</dbReference>
<dbReference type="InterPro" id="IPR015797">
    <property type="entry name" value="NUDIX_hydrolase-like_dom_sf"/>
</dbReference>
<evidence type="ECO:0000256" key="2">
    <source>
        <dbReference type="ARBA" id="ARBA00022801"/>
    </source>
</evidence>
<dbReference type="PANTHER" id="PTHR43046:SF14">
    <property type="entry name" value="MUTT_NUDIX FAMILY PROTEIN"/>
    <property type="match status" value="1"/>
</dbReference>
<evidence type="ECO:0000256" key="1">
    <source>
        <dbReference type="ARBA" id="ARBA00001946"/>
    </source>
</evidence>
<feature type="domain" description="Nudix hydrolase" evidence="3">
    <location>
        <begin position="62"/>
        <end position="193"/>
    </location>
</feature>
<dbReference type="PROSITE" id="PS51462">
    <property type="entry name" value="NUDIX"/>
    <property type="match status" value="1"/>
</dbReference>
<dbReference type="InterPro" id="IPR000086">
    <property type="entry name" value="NUDIX_hydrolase_dom"/>
</dbReference>
<evidence type="ECO:0000313" key="4">
    <source>
        <dbReference type="EMBL" id="CAB4322269.1"/>
    </source>
</evidence>
<gene>
    <name evidence="4" type="ORF">UFOPK1392_00003</name>
</gene>
<keyword evidence="2" id="KW-0378">Hydrolase</keyword>
<name>A0A6J5YEP5_9ZZZZ</name>
<dbReference type="Gene3D" id="3.90.79.10">
    <property type="entry name" value="Nucleoside Triphosphate Pyrophosphohydrolase"/>
    <property type="match status" value="1"/>
</dbReference>
<dbReference type="SUPFAM" id="SSF55811">
    <property type="entry name" value="Nudix"/>
    <property type="match status" value="1"/>
</dbReference>
<evidence type="ECO:0000259" key="3">
    <source>
        <dbReference type="PROSITE" id="PS51462"/>
    </source>
</evidence>
<sequence length="205" mass="22471">MTRGPLLVGADSPALSADDRLETVVSLLHELDDLDLKQTVVRDAMLTFAAQHPDALHRSSLEGHFTGSAMVVEQGTGRVLLLFHTKLQKWLQPGGHTDGEAVMAATALREASEETGIDSLRVFTDPIDLDIHEVRPPAEPPHLHHDIRFLVLAPQGSLPVGNHESESLRWFTPDEAAELEVDESVLRLIRRGLTVARKLPDAELG</sequence>
<comment type="cofactor">
    <cofactor evidence="1">
        <name>Mg(2+)</name>
        <dbReference type="ChEBI" id="CHEBI:18420"/>
    </cofactor>
</comment>
<dbReference type="EMBL" id="CAEMXZ010000001">
    <property type="protein sequence ID" value="CAB4322269.1"/>
    <property type="molecule type" value="Genomic_DNA"/>
</dbReference>
<dbReference type="AlphaFoldDB" id="A0A6J5YEP5"/>
<organism evidence="4">
    <name type="scientific">freshwater metagenome</name>
    <dbReference type="NCBI Taxonomy" id="449393"/>
    <lineage>
        <taxon>unclassified sequences</taxon>
        <taxon>metagenomes</taxon>
        <taxon>ecological metagenomes</taxon>
    </lineage>
</organism>
<proteinExistence type="predicted"/>